<comment type="catalytic activity">
    <reaction evidence="5">
        <text>peroxynitrite = nitrate</text>
        <dbReference type="Rhea" id="RHEA:63116"/>
        <dbReference type="ChEBI" id="CHEBI:17632"/>
        <dbReference type="ChEBI" id="CHEBI:25941"/>
    </reaction>
</comment>
<dbReference type="InterPro" id="IPR014878">
    <property type="entry name" value="THAP4-like_heme-bd"/>
</dbReference>
<dbReference type="PANTHER" id="PTHR15854">
    <property type="entry name" value="THAP4 PROTEIN"/>
    <property type="match status" value="1"/>
</dbReference>
<dbReference type="Gene3D" id="2.40.128.20">
    <property type="match status" value="1"/>
</dbReference>
<keyword evidence="3 5" id="KW-0408">Iron</keyword>
<comment type="function">
    <text evidence="5">Heme-binding protein able to scavenge peroxynitrite and to protect free L-tyrosine against peroxynitrite-mediated nitration, by acting as a peroxynitrite isomerase that converts peroxynitrite to nitrate. Therefore, this protein likely plays a role in peroxynitrite sensing and in the detoxification of reactive nitrogen and oxygen species (RNS and ROS, respectively). Is able to bind nitric oxide (NO) in vitro, but may act as a sensor of peroxynitrite levels in vivo.</text>
</comment>
<dbReference type="GO" id="GO:0062213">
    <property type="term" value="F:peroxynitrite isomerase activity"/>
    <property type="evidence" value="ECO:0007669"/>
    <property type="project" value="UniProtKB-UniRule"/>
</dbReference>
<feature type="domain" description="THAP4-like heme-binding" evidence="6">
    <location>
        <begin position="7"/>
        <end position="158"/>
    </location>
</feature>
<dbReference type="InterPro" id="IPR012674">
    <property type="entry name" value="Calycin"/>
</dbReference>
<dbReference type="AlphaFoldDB" id="A0A1H6IX64"/>
<dbReference type="STRING" id="370526.SAMN04489835_0995"/>
<evidence type="ECO:0000313" key="7">
    <source>
        <dbReference type="EMBL" id="SEH52831.1"/>
    </source>
</evidence>
<keyword evidence="4 5" id="KW-0413">Isomerase</keyword>
<dbReference type="InterPro" id="IPR022939">
    <property type="entry name" value="Nb(III)_bact/plant"/>
</dbReference>
<dbReference type="HAMAP" id="MF_01297">
    <property type="entry name" value="nitrobindin"/>
    <property type="match status" value="1"/>
</dbReference>
<evidence type="ECO:0000256" key="1">
    <source>
        <dbReference type="ARBA" id="ARBA00022617"/>
    </source>
</evidence>
<accession>A0A1H6IX64</accession>
<dbReference type="EMBL" id="LT629971">
    <property type="protein sequence ID" value="SEH52831.1"/>
    <property type="molecule type" value="Genomic_DNA"/>
</dbReference>
<gene>
    <name evidence="7" type="ORF">SAMN04489835_0995</name>
</gene>
<dbReference type="SUPFAM" id="SSF50814">
    <property type="entry name" value="Lipocalins"/>
    <property type="match status" value="1"/>
</dbReference>
<dbReference type="EC" id="5.99.-.-" evidence="5"/>
<evidence type="ECO:0000256" key="3">
    <source>
        <dbReference type="ARBA" id="ARBA00023004"/>
    </source>
</evidence>
<dbReference type="PANTHER" id="PTHR15854:SF4">
    <property type="entry name" value="PEROXYNITRITE ISOMERASE THAP4"/>
    <property type="match status" value="1"/>
</dbReference>
<reference evidence="8" key="1">
    <citation type="submission" date="2016-10" db="EMBL/GenBank/DDBJ databases">
        <authorList>
            <person name="Varghese N."/>
            <person name="Submissions S."/>
        </authorList>
    </citation>
    <scope>NUCLEOTIDE SEQUENCE [LARGE SCALE GENOMIC DNA]</scope>
    <source>
        <strain evidence="8">DSM 45405</strain>
    </source>
</reference>
<dbReference type="InterPro" id="IPR054873">
    <property type="entry name" value="PeroxynitIsom"/>
</dbReference>
<dbReference type="CDD" id="cd07828">
    <property type="entry name" value="lipocalin_heme-bd-THAP4-like"/>
    <property type="match status" value="1"/>
</dbReference>
<keyword evidence="2 5" id="KW-0479">Metal-binding</keyword>
<comment type="cofactor">
    <cofactor evidence="5">
        <name>heme b</name>
        <dbReference type="ChEBI" id="CHEBI:60344"/>
    </cofactor>
    <text evidence="5">Binds 1 heme b group per subunit, that coordinates a highly solvent-exposed Fe(III) atom.</text>
</comment>
<dbReference type="NCBIfam" id="NF045819">
    <property type="entry name" value="PeroxynitIsom"/>
    <property type="match status" value="1"/>
</dbReference>
<feature type="binding site" description="axial binding residue" evidence="5">
    <location>
        <position position="151"/>
    </location>
    <ligand>
        <name>heme b</name>
        <dbReference type="ChEBI" id="CHEBI:60344"/>
    </ligand>
    <ligandPart>
        <name>Fe</name>
        <dbReference type="ChEBI" id="CHEBI:18248"/>
    </ligandPart>
</feature>
<keyword evidence="1 5" id="KW-0349">Heme</keyword>
<evidence type="ECO:0000256" key="5">
    <source>
        <dbReference type="HAMAP-Rule" id="MF_01297"/>
    </source>
</evidence>
<evidence type="ECO:0000256" key="4">
    <source>
        <dbReference type="ARBA" id="ARBA00023235"/>
    </source>
</evidence>
<dbReference type="GO" id="GO:0020037">
    <property type="term" value="F:heme binding"/>
    <property type="evidence" value="ECO:0007669"/>
    <property type="project" value="UniProtKB-UniRule"/>
</dbReference>
<dbReference type="Proteomes" id="UP000182915">
    <property type="component" value="Chromosome I"/>
</dbReference>
<name>A0A1H6IX64_MYCRU</name>
<comment type="similarity">
    <text evidence="5">Belongs to the nitrobindin family.</text>
</comment>
<evidence type="ECO:0000259" key="6">
    <source>
        <dbReference type="Pfam" id="PF08768"/>
    </source>
</evidence>
<dbReference type="GO" id="GO:0046872">
    <property type="term" value="F:metal ion binding"/>
    <property type="evidence" value="ECO:0007669"/>
    <property type="project" value="UniProtKB-KW"/>
</dbReference>
<feature type="binding site" evidence="5">
    <location>
        <position position="28"/>
    </location>
    <ligand>
        <name>heme b</name>
        <dbReference type="ChEBI" id="CHEBI:60344"/>
    </ligand>
</feature>
<dbReference type="InterPro" id="IPR045165">
    <property type="entry name" value="Nitrobindin"/>
</dbReference>
<evidence type="ECO:0000256" key="2">
    <source>
        <dbReference type="ARBA" id="ARBA00022723"/>
    </source>
</evidence>
<protein>
    <recommendedName>
        <fullName evidence="5">Peroxynitrite isomerase</fullName>
        <ecNumber evidence="5">5.99.-.-</ecNumber>
    </recommendedName>
    <alternativeName>
        <fullName evidence="5">Ferric nitrobindin</fullName>
        <shortName evidence="5">Nb(III)</shortName>
    </alternativeName>
</protein>
<organism evidence="7 8">
    <name type="scientific">Mycolicibacterium rutilum</name>
    <name type="common">Mycobacterium rutilum</name>
    <dbReference type="NCBI Taxonomy" id="370526"/>
    <lineage>
        <taxon>Bacteria</taxon>
        <taxon>Bacillati</taxon>
        <taxon>Actinomycetota</taxon>
        <taxon>Actinomycetes</taxon>
        <taxon>Mycobacteriales</taxon>
        <taxon>Mycobacteriaceae</taxon>
        <taxon>Mycolicibacterium</taxon>
    </lineage>
</organism>
<comment type="pathway">
    <text evidence="5">Nitrogen metabolism.</text>
</comment>
<dbReference type="RefSeq" id="WP_083406232.1">
    <property type="nucleotide sequence ID" value="NZ_LT629971.1"/>
</dbReference>
<feature type="binding site" evidence="5">
    <location>
        <position position="119"/>
    </location>
    <ligand>
        <name>heme b</name>
        <dbReference type="ChEBI" id="CHEBI:60344"/>
    </ligand>
</feature>
<keyword evidence="8" id="KW-1185">Reference proteome</keyword>
<dbReference type="OrthoDB" id="4804006at2"/>
<comment type="domain">
    <text evidence="5">Forms a 10-stranded antiparallel beta-barrel structure able to accommodate a hydrophobic ligand in its interior. In fact, this fold hosts the heme group, which is located in a wide surface cleft.</text>
</comment>
<feature type="short sequence motif" description="GXWXGXG" evidence="5">
    <location>
        <begin position="16"/>
        <end position="22"/>
    </location>
</feature>
<evidence type="ECO:0000313" key="8">
    <source>
        <dbReference type="Proteomes" id="UP000182915"/>
    </source>
</evidence>
<sequence length="161" mass="17414">MADLHPNLTALAPLLGAWRGRGAGEYPTITSFGYTEEIEFGHVGKPFLTYRQRTSAIDDGRPLHAEVGYLRVPSPGRLEWVLAHPTGIAEIQEGTLTVTDTTIEIELAATTVGRTTSAKDVEALSRSITVTGDSLTYRVRMAAVGQPLQHHLGATLHRMAP</sequence>
<dbReference type="Pfam" id="PF08768">
    <property type="entry name" value="THAP4_heme-bd"/>
    <property type="match status" value="1"/>
</dbReference>
<proteinExistence type="inferred from homology"/>